<name>A0A5C5X6G7_9PLAN</name>
<evidence type="ECO:0000256" key="1">
    <source>
        <dbReference type="SAM" id="Phobius"/>
    </source>
</evidence>
<reference evidence="2 3" key="1">
    <citation type="submission" date="2019-02" db="EMBL/GenBank/DDBJ databases">
        <title>Deep-cultivation of Planctomycetes and their phenomic and genomic characterization uncovers novel biology.</title>
        <authorList>
            <person name="Wiegand S."/>
            <person name="Jogler M."/>
            <person name="Boedeker C."/>
            <person name="Pinto D."/>
            <person name="Vollmers J."/>
            <person name="Rivas-Marin E."/>
            <person name="Kohn T."/>
            <person name="Peeters S.H."/>
            <person name="Heuer A."/>
            <person name="Rast P."/>
            <person name="Oberbeckmann S."/>
            <person name="Bunk B."/>
            <person name="Jeske O."/>
            <person name="Meyerdierks A."/>
            <person name="Storesund J.E."/>
            <person name="Kallscheuer N."/>
            <person name="Luecker S."/>
            <person name="Lage O.M."/>
            <person name="Pohl T."/>
            <person name="Merkel B.J."/>
            <person name="Hornburger P."/>
            <person name="Mueller R.-W."/>
            <person name="Bruemmer F."/>
            <person name="Labrenz M."/>
            <person name="Spormann A.M."/>
            <person name="Op Den Camp H."/>
            <person name="Overmann J."/>
            <person name="Amann R."/>
            <person name="Jetten M.S.M."/>
            <person name="Mascher T."/>
            <person name="Medema M.H."/>
            <person name="Devos D.P."/>
            <person name="Kaster A.-K."/>
            <person name="Ovreas L."/>
            <person name="Rohde M."/>
            <person name="Galperin M.Y."/>
            <person name="Jogler C."/>
        </authorList>
    </citation>
    <scope>NUCLEOTIDE SEQUENCE [LARGE SCALE GENOMIC DNA]</scope>
    <source>
        <strain evidence="2 3">KOR42</strain>
    </source>
</reference>
<dbReference type="Proteomes" id="UP000317243">
    <property type="component" value="Unassembled WGS sequence"/>
</dbReference>
<sequence>MKLADDIVRVSFRREDFRISFSQPFLLVFVVALITTECVFVLNGEANFQLLAFVLPLLVIVLCTSAILLLKYRFPFQVSRDGIACYDFWCRPQRTSWEAVSDCEIVTTAGLRYLKVRADGNSRAIWIPLFVTQSATLRDLLSLYLSCESRDCSRNIAELLDRAE</sequence>
<evidence type="ECO:0000313" key="3">
    <source>
        <dbReference type="Proteomes" id="UP000317243"/>
    </source>
</evidence>
<organism evidence="2 3">
    <name type="scientific">Thalassoglobus neptunius</name>
    <dbReference type="NCBI Taxonomy" id="1938619"/>
    <lineage>
        <taxon>Bacteria</taxon>
        <taxon>Pseudomonadati</taxon>
        <taxon>Planctomycetota</taxon>
        <taxon>Planctomycetia</taxon>
        <taxon>Planctomycetales</taxon>
        <taxon>Planctomycetaceae</taxon>
        <taxon>Thalassoglobus</taxon>
    </lineage>
</organism>
<feature type="transmembrane region" description="Helical" evidence="1">
    <location>
        <begin position="48"/>
        <end position="70"/>
    </location>
</feature>
<accession>A0A5C5X6G7</accession>
<keyword evidence="1" id="KW-0812">Transmembrane</keyword>
<keyword evidence="1" id="KW-0472">Membrane</keyword>
<keyword evidence="3" id="KW-1185">Reference proteome</keyword>
<evidence type="ECO:0000313" key="2">
    <source>
        <dbReference type="EMBL" id="TWT57735.1"/>
    </source>
</evidence>
<dbReference type="RefSeq" id="WP_146507638.1">
    <property type="nucleotide sequence ID" value="NZ_SIHI01000001.1"/>
</dbReference>
<proteinExistence type="predicted"/>
<dbReference type="EMBL" id="SIHI01000001">
    <property type="protein sequence ID" value="TWT57735.1"/>
    <property type="molecule type" value="Genomic_DNA"/>
</dbReference>
<dbReference type="OrthoDB" id="286166at2"/>
<comment type="caution">
    <text evidence="2">The sequence shown here is derived from an EMBL/GenBank/DDBJ whole genome shotgun (WGS) entry which is preliminary data.</text>
</comment>
<protein>
    <submittedName>
        <fullName evidence="2">Uncharacterized protein</fullName>
    </submittedName>
</protein>
<feature type="transmembrane region" description="Helical" evidence="1">
    <location>
        <begin position="21"/>
        <end position="42"/>
    </location>
</feature>
<gene>
    <name evidence="2" type="ORF">KOR42_11010</name>
</gene>
<keyword evidence="1" id="KW-1133">Transmembrane helix</keyword>
<dbReference type="AlphaFoldDB" id="A0A5C5X6G7"/>